<keyword evidence="1" id="KW-0472">Membrane</keyword>
<proteinExistence type="predicted"/>
<evidence type="ECO:0000313" key="2">
    <source>
        <dbReference type="EMBL" id="VAW64986.1"/>
    </source>
</evidence>
<gene>
    <name evidence="2" type="ORF">MNBD_GAMMA10-159</name>
</gene>
<sequence length="47" mass="5243">MSGNTTVSSKVTYRRLLSYTFQSRRMFVISVISMVLVALTQPAFAAL</sequence>
<organism evidence="2">
    <name type="scientific">hydrothermal vent metagenome</name>
    <dbReference type="NCBI Taxonomy" id="652676"/>
    <lineage>
        <taxon>unclassified sequences</taxon>
        <taxon>metagenomes</taxon>
        <taxon>ecological metagenomes</taxon>
    </lineage>
</organism>
<reference evidence="2" key="1">
    <citation type="submission" date="2018-06" db="EMBL/GenBank/DDBJ databases">
        <authorList>
            <person name="Zhirakovskaya E."/>
        </authorList>
    </citation>
    <scope>NUCLEOTIDE SEQUENCE</scope>
</reference>
<name>A0A3B0Y9G2_9ZZZZ</name>
<dbReference type="EMBL" id="UOFJ01000160">
    <property type="protein sequence ID" value="VAW64986.1"/>
    <property type="molecule type" value="Genomic_DNA"/>
</dbReference>
<evidence type="ECO:0000256" key="1">
    <source>
        <dbReference type="SAM" id="Phobius"/>
    </source>
</evidence>
<feature type="transmembrane region" description="Helical" evidence="1">
    <location>
        <begin position="26"/>
        <end position="44"/>
    </location>
</feature>
<keyword evidence="1" id="KW-0812">Transmembrane</keyword>
<feature type="non-terminal residue" evidence="2">
    <location>
        <position position="47"/>
    </location>
</feature>
<dbReference type="AlphaFoldDB" id="A0A3B0Y9G2"/>
<protein>
    <submittedName>
        <fullName evidence="2">Uncharacterized protein</fullName>
    </submittedName>
</protein>
<accession>A0A3B0Y9G2</accession>
<keyword evidence="1" id="KW-1133">Transmembrane helix</keyword>